<dbReference type="Gene3D" id="3.30.450.40">
    <property type="match status" value="1"/>
</dbReference>
<dbReference type="PANTHER" id="PTHR30136:SF35">
    <property type="entry name" value="HTH-TYPE TRANSCRIPTIONAL REGULATOR RV1719"/>
    <property type="match status" value="1"/>
</dbReference>
<keyword evidence="7" id="KW-1185">Reference proteome</keyword>
<evidence type="ECO:0000259" key="4">
    <source>
        <dbReference type="PROSITE" id="PS51077"/>
    </source>
</evidence>
<name>A0A2W7MHU9_9BACI</name>
<evidence type="ECO:0000256" key="1">
    <source>
        <dbReference type="ARBA" id="ARBA00023015"/>
    </source>
</evidence>
<proteinExistence type="predicted"/>
<dbReference type="InterPro" id="IPR036390">
    <property type="entry name" value="WH_DNA-bd_sf"/>
</dbReference>
<feature type="domain" description="IclR-ED" evidence="5">
    <location>
        <begin position="64"/>
        <end position="246"/>
    </location>
</feature>
<dbReference type="GO" id="GO:0045892">
    <property type="term" value="P:negative regulation of DNA-templated transcription"/>
    <property type="evidence" value="ECO:0007669"/>
    <property type="project" value="TreeGrafter"/>
</dbReference>
<keyword evidence="1" id="KW-0805">Transcription regulation</keyword>
<dbReference type="SUPFAM" id="SSF46785">
    <property type="entry name" value="Winged helix' DNA-binding domain"/>
    <property type="match status" value="1"/>
</dbReference>
<evidence type="ECO:0000256" key="2">
    <source>
        <dbReference type="ARBA" id="ARBA00023125"/>
    </source>
</evidence>
<feature type="domain" description="HTH iclR-type" evidence="4">
    <location>
        <begin position="6"/>
        <end position="65"/>
    </location>
</feature>
<comment type="caution">
    <text evidence="6">The sequence shown here is derived from an EMBL/GenBank/DDBJ whole genome shotgun (WGS) entry which is preliminary data.</text>
</comment>
<keyword evidence="3" id="KW-0804">Transcription</keyword>
<reference evidence="6 7" key="1">
    <citation type="submission" date="2018-06" db="EMBL/GenBank/DDBJ databases">
        <title>Genomic Encyclopedia of Type Strains, Phase IV (KMG-IV): sequencing the most valuable type-strain genomes for metagenomic binning, comparative biology and taxonomic classification.</title>
        <authorList>
            <person name="Goeker M."/>
        </authorList>
    </citation>
    <scope>NUCLEOTIDE SEQUENCE [LARGE SCALE GENOMIC DNA]</scope>
    <source>
        <strain evidence="6 7">DSM 5</strain>
    </source>
</reference>
<evidence type="ECO:0000313" key="7">
    <source>
        <dbReference type="Proteomes" id="UP000248646"/>
    </source>
</evidence>
<gene>
    <name evidence="6" type="ORF">C7437_10390</name>
</gene>
<dbReference type="InterPro" id="IPR050707">
    <property type="entry name" value="HTH_MetabolicPath_Reg"/>
</dbReference>
<protein>
    <submittedName>
        <fullName evidence="6">IclR family transcriptional regulator</fullName>
    </submittedName>
</protein>
<accession>A0A2W7MHU9</accession>
<dbReference type="AlphaFoldDB" id="A0A2W7MHU9"/>
<dbReference type="Pfam" id="PF01614">
    <property type="entry name" value="IclR_C"/>
    <property type="match status" value="1"/>
</dbReference>
<dbReference type="Pfam" id="PF09339">
    <property type="entry name" value="HTH_IclR"/>
    <property type="match status" value="1"/>
</dbReference>
<evidence type="ECO:0000313" key="6">
    <source>
        <dbReference type="EMBL" id="PZX04841.1"/>
    </source>
</evidence>
<keyword evidence="2" id="KW-0238">DNA-binding</keyword>
<dbReference type="InterPro" id="IPR005471">
    <property type="entry name" value="Tscrpt_reg_IclR_N"/>
</dbReference>
<dbReference type="Gene3D" id="1.10.10.10">
    <property type="entry name" value="Winged helix-like DNA-binding domain superfamily/Winged helix DNA-binding domain"/>
    <property type="match status" value="1"/>
</dbReference>
<dbReference type="GO" id="GO:0003700">
    <property type="term" value="F:DNA-binding transcription factor activity"/>
    <property type="evidence" value="ECO:0007669"/>
    <property type="project" value="TreeGrafter"/>
</dbReference>
<dbReference type="SMART" id="SM00346">
    <property type="entry name" value="HTH_ICLR"/>
    <property type="match status" value="1"/>
</dbReference>
<dbReference type="RefSeq" id="WP_111439499.1">
    <property type="nucleotide sequence ID" value="NZ_QKZI01000003.1"/>
</dbReference>
<dbReference type="InterPro" id="IPR036388">
    <property type="entry name" value="WH-like_DNA-bd_sf"/>
</dbReference>
<evidence type="ECO:0000259" key="5">
    <source>
        <dbReference type="PROSITE" id="PS51078"/>
    </source>
</evidence>
<dbReference type="InterPro" id="IPR029016">
    <property type="entry name" value="GAF-like_dom_sf"/>
</dbReference>
<dbReference type="Proteomes" id="UP000248646">
    <property type="component" value="Unassembled WGS sequence"/>
</dbReference>
<dbReference type="PROSITE" id="PS51078">
    <property type="entry name" value="ICLR_ED"/>
    <property type="match status" value="1"/>
</dbReference>
<dbReference type="OrthoDB" id="9791752at2"/>
<dbReference type="EMBL" id="QKZI01000003">
    <property type="protein sequence ID" value="PZX04841.1"/>
    <property type="molecule type" value="Genomic_DNA"/>
</dbReference>
<organism evidence="6 7">
    <name type="scientific">Psychrobacillus insolitus</name>
    <dbReference type="NCBI Taxonomy" id="1461"/>
    <lineage>
        <taxon>Bacteria</taxon>
        <taxon>Bacillati</taxon>
        <taxon>Bacillota</taxon>
        <taxon>Bacilli</taxon>
        <taxon>Bacillales</taxon>
        <taxon>Bacillaceae</taxon>
        <taxon>Psychrobacillus</taxon>
    </lineage>
</organism>
<dbReference type="GO" id="GO:0003677">
    <property type="term" value="F:DNA binding"/>
    <property type="evidence" value="ECO:0007669"/>
    <property type="project" value="UniProtKB-KW"/>
</dbReference>
<dbReference type="PROSITE" id="PS51077">
    <property type="entry name" value="HTH_ICLR"/>
    <property type="match status" value="1"/>
</dbReference>
<evidence type="ECO:0000256" key="3">
    <source>
        <dbReference type="ARBA" id="ARBA00023163"/>
    </source>
</evidence>
<dbReference type="PANTHER" id="PTHR30136">
    <property type="entry name" value="HELIX-TURN-HELIX TRANSCRIPTIONAL REGULATOR, ICLR FAMILY"/>
    <property type="match status" value="1"/>
</dbReference>
<dbReference type="InterPro" id="IPR014757">
    <property type="entry name" value="Tscrpt_reg_IclR_C"/>
</dbReference>
<dbReference type="SUPFAM" id="SSF55781">
    <property type="entry name" value="GAF domain-like"/>
    <property type="match status" value="1"/>
</dbReference>
<sequence>MSQYEVTTLKKGLQIIELLKEQNGLSLTEITKRLELSKTTAFRMLATLEEMGYVQKFQNRFEINHKMFCEHFERRIALDWVSLTTPYKVAKEVGESLYIGKMDGTNLVMVQVLQAPFTVPAREEIGNRSLVHQSALGKIILANLPSKTQTDILRNLNFAKATDQTFNDAHLFVHHLNVIHKQGFAFDDEERIVGIRCVAVPLFLEGKVIASIAIAAPAERITKSKRTRLIRKLIEGSEKIAREIESLR</sequence>